<protein>
    <submittedName>
        <fullName evidence="3">Uncharacterized protein</fullName>
    </submittedName>
</protein>
<feature type="region of interest" description="Disordered" evidence="1">
    <location>
        <begin position="394"/>
        <end position="424"/>
    </location>
</feature>
<sequence>MDARENQIFKFINNKGLVDIQYGLGGAYDTQANFCRKFADELIAQNLAHAAGLDTYRPGPSVGPFIKVERAYTEEEMKLMRTKRFLDDPFVCLSCYRDAKCLNYLQPGTLTVENLLQMLQPILEDPEPHKMCLCSMDDEGRKKCGGSGYIGTCPNSKQSINQKMRIEQFRLISAWMDLKDLYSGKAEWAQCRLGSTTLRRTAPHSPYGTVRRSIVGPLDCPKNVQHSFFYYQTDYEIAKMDIIGLLNLGRAEFGSPEVASVASSATGAEIKIVQQAQTCRPCEDRTGAGHHYMPRSGQVQIGRRKRYYICNECLRSARSVGQTPSGFSSKEIVLMICDLLSKEEAEERDLHCVCKNCLDNPESVISICRRAQSASSHSRKVNKNIELMAKWVKERDEKQRSRSGAATGSQRRIREQLGPRKLENSQQCGLETAILRIADSQNRGNHISSLLKDGHQNNDSQKIATSIGLKKGGQT</sequence>
<evidence type="ECO:0000313" key="2">
    <source>
        <dbReference type="Proteomes" id="UP000887565"/>
    </source>
</evidence>
<accession>A0A915JFM7</accession>
<name>A0A915JFM7_ROMCU</name>
<evidence type="ECO:0000313" key="3">
    <source>
        <dbReference type="WBParaSite" id="nRc.2.0.1.t24346-RA"/>
    </source>
</evidence>
<proteinExistence type="predicted"/>
<reference evidence="3" key="1">
    <citation type="submission" date="2022-11" db="UniProtKB">
        <authorList>
            <consortium name="WormBaseParasite"/>
        </authorList>
    </citation>
    <scope>IDENTIFICATION</scope>
</reference>
<keyword evidence="2" id="KW-1185">Reference proteome</keyword>
<dbReference type="AlphaFoldDB" id="A0A915JFM7"/>
<evidence type="ECO:0000256" key="1">
    <source>
        <dbReference type="SAM" id="MobiDB-lite"/>
    </source>
</evidence>
<organism evidence="2 3">
    <name type="scientific">Romanomermis culicivorax</name>
    <name type="common">Nematode worm</name>
    <dbReference type="NCBI Taxonomy" id="13658"/>
    <lineage>
        <taxon>Eukaryota</taxon>
        <taxon>Metazoa</taxon>
        <taxon>Ecdysozoa</taxon>
        <taxon>Nematoda</taxon>
        <taxon>Enoplea</taxon>
        <taxon>Dorylaimia</taxon>
        <taxon>Mermithida</taxon>
        <taxon>Mermithoidea</taxon>
        <taxon>Mermithidae</taxon>
        <taxon>Romanomermis</taxon>
    </lineage>
</organism>
<feature type="region of interest" description="Disordered" evidence="1">
    <location>
        <begin position="446"/>
        <end position="475"/>
    </location>
</feature>
<dbReference type="WBParaSite" id="nRc.2.0.1.t24346-RA">
    <property type="protein sequence ID" value="nRc.2.0.1.t24346-RA"/>
    <property type="gene ID" value="nRc.2.0.1.g24346"/>
</dbReference>
<dbReference type="Proteomes" id="UP000887565">
    <property type="component" value="Unplaced"/>
</dbReference>
<feature type="compositionally biased region" description="Basic and acidic residues" evidence="1">
    <location>
        <begin position="412"/>
        <end position="423"/>
    </location>
</feature>